<evidence type="ECO:0000259" key="2">
    <source>
        <dbReference type="Pfam" id="PF25917"/>
    </source>
</evidence>
<dbReference type="GO" id="GO:0055085">
    <property type="term" value="P:transmembrane transport"/>
    <property type="evidence" value="ECO:0007669"/>
    <property type="project" value="InterPro"/>
</dbReference>
<dbReference type="Pfam" id="PF25963">
    <property type="entry name" value="Beta-barrel_AAEA"/>
    <property type="match status" value="1"/>
</dbReference>
<name>A0A838L7P3_9SPHN</name>
<dbReference type="SUPFAM" id="SSF111369">
    <property type="entry name" value="HlyD-like secretion proteins"/>
    <property type="match status" value="1"/>
</dbReference>
<keyword evidence="1" id="KW-0812">Transmembrane</keyword>
<dbReference type="PANTHER" id="PTHR30367:SF12">
    <property type="entry name" value="P-HYDROXYBENZOIC ACID EFFLUX PUMP SUBUNIT AAEA"/>
    <property type="match status" value="1"/>
</dbReference>
<dbReference type="AlphaFoldDB" id="A0A838L7P3"/>
<feature type="transmembrane region" description="Helical" evidence="1">
    <location>
        <begin position="12"/>
        <end position="29"/>
    </location>
</feature>
<dbReference type="PANTHER" id="PTHR30367">
    <property type="entry name" value="P-HYDROXYBENZOIC ACID EFFLUX PUMP SUBUNIT AAEA-RELATED"/>
    <property type="match status" value="1"/>
</dbReference>
<accession>A0A838L7P3</accession>
<keyword evidence="5" id="KW-1185">Reference proteome</keyword>
<sequence>MNPVLSAVLRWIVTALIVTAAILVAIALWRRYETDPWTRDGHVRADVVRVASDVGGLVTSVAVHDNQMVHKGDLLFVVDMPRYADALGQADANIASARAKYEQAQKVARRDIALGDLVATETHEENVASVQTAKAALDAAISAKQTAELNVHRTAVRASVNGIVTNLDLHPGDFVGAGTQAMALVDLDSIRIEGYFEETKLRHIHVGDEARIRLMGDERDMEGHVDSISAGIADDQSNNSANQLRAVDPTFSWVRLAQRIPVRIHVDRMAAGTQLIAGRTATVTILPEQSPKK</sequence>
<dbReference type="InterPro" id="IPR058625">
    <property type="entry name" value="MdtA-like_BSH"/>
</dbReference>
<keyword evidence="1" id="KW-1133">Transmembrane helix</keyword>
<evidence type="ECO:0000256" key="1">
    <source>
        <dbReference type="SAM" id="Phobius"/>
    </source>
</evidence>
<comment type="caution">
    <text evidence="4">The sequence shown here is derived from an EMBL/GenBank/DDBJ whole genome shotgun (WGS) entry which is preliminary data.</text>
</comment>
<dbReference type="Gene3D" id="2.40.30.170">
    <property type="match status" value="1"/>
</dbReference>
<proteinExistence type="predicted"/>
<keyword evidence="1" id="KW-0472">Membrane</keyword>
<evidence type="ECO:0000313" key="5">
    <source>
        <dbReference type="Proteomes" id="UP000570166"/>
    </source>
</evidence>
<dbReference type="InterPro" id="IPR050393">
    <property type="entry name" value="MFP_Efflux_Pump"/>
</dbReference>
<gene>
    <name evidence="4" type="ORF">HZF05_11505</name>
</gene>
<evidence type="ECO:0000313" key="4">
    <source>
        <dbReference type="EMBL" id="MBA2934722.1"/>
    </source>
</evidence>
<dbReference type="Pfam" id="PF25917">
    <property type="entry name" value="BSH_RND"/>
    <property type="match status" value="1"/>
</dbReference>
<dbReference type="Gene3D" id="2.40.50.100">
    <property type="match status" value="1"/>
</dbReference>
<reference evidence="4 5" key="1">
    <citation type="submission" date="2020-07" db="EMBL/GenBank/DDBJ databases">
        <authorList>
            <person name="Sun Q."/>
        </authorList>
    </citation>
    <scope>NUCLEOTIDE SEQUENCE [LARGE SCALE GENOMIC DNA]</scope>
    <source>
        <strain evidence="4 5">CGMCC 1.13654</strain>
    </source>
</reference>
<organism evidence="4 5">
    <name type="scientific">Sphingomonas chungangi</name>
    <dbReference type="NCBI Taxonomy" id="2683589"/>
    <lineage>
        <taxon>Bacteria</taxon>
        <taxon>Pseudomonadati</taxon>
        <taxon>Pseudomonadota</taxon>
        <taxon>Alphaproteobacteria</taxon>
        <taxon>Sphingomonadales</taxon>
        <taxon>Sphingomonadaceae</taxon>
        <taxon>Sphingomonas</taxon>
    </lineage>
</organism>
<evidence type="ECO:0000259" key="3">
    <source>
        <dbReference type="Pfam" id="PF25963"/>
    </source>
</evidence>
<dbReference type="InterPro" id="IPR058634">
    <property type="entry name" value="AaeA-lik-b-barrel"/>
</dbReference>
<dbReference type="Proteomes" id="UP000570166">
    <property type="component" value="Unassembled WGS sequence"/>
</dbReference>
<dbReference type="RefSeq" id="WP_160366502.1">
    <property type="nucleotide sequence ID" value="NZ_JACEIB010000007.1"/>
</dbReference>
<protein>
    <submittedName>
        <fullName evidence="4">Biotin/lipoyl-binding protein</fullName>
    </submittedName>
</protein>
<feature type="domain" description="p-hydroxybenzoic acid efflux pump subunit AaeA-like beta-barrel" evidence="3">
    <location>
        <begin position="189"/>
        <end position="285"/>
    </location>
</feature>
<feature type="domain" description="Multidrug resistance protein MdtA-like barrel-sandwich hybrid" evidence="2">
    <location>
        <begin position="47"/>
        <end position="186"/>
    </location>
</feature>
<dbReference type="EMBL" id="JACEIB010000007">
    <property type="protein sequence ID" value="MBA2934722.1"/>
    <property type="molecule type" value="Genomic_DNA"/>
</dbReference>